<reference evidence="2" key="1">
    <citation type="submission" date="2022-11" db="UniProtKB">
        <authorList>
            <consortium name="WormBaseParasite"/>
        </authorList>
    </citation>
    <scope>IDENTIFICATION</scope>
</reference>
<proteinExistence type="predicted"/>
<organism evidence="1 2">
    <name type="scientific">Plectus sambesii</name>
    <dbReference type="NCBI Taxonomy" id="2011161"/>
    <lineage>
        <taxon>Eukaryota</taxon>
        <taxon>Metazoa</taxon>
        <taxon>Ecdysozoa</taxon>
        <taxon>Nematoda</taxon>
        <taxon>Chromadorea</taxon>
        <taxon>Plectida</taxon>
        <taxon>Plectina</taxon>
        <taxon>Plectoidea</taxon>
        <taxon>Plectidae</taxon>
        <taxon>Plectus</taxon>
    </lineage>
</organism>
<sequence length="162" mass="19284">MKAQPRCSDDPRDARIIAIEVRLENNGSCPIWVPTSTWNQDWIRKFIVKQKHLDERTDEMLKEGTSVFVQKDRNKIIDLLKMALKDKVPVPVKSKPCKDLRPRLLLVYKMEEDVGHYSKRWRDEYGHYQYNWCTTNYLAIALKLFDDGFWRVCSSYPYRPVS</sequence>
<keyword evidence="1" id="KW-1185">Reference proteome</keyword>
<dbReference type="AlphaFoldDB" id="A0A914X6L8"/>
<evidence type="ECO:0000313" key="1">
    <source>
        <dbReference type="Proteomes" id="UP000887566"/>
    </source>
</evidence>
<dbReference type="WBParaSite" id="PSAMB.scaffold6239size9897.g28137.t1">
    <property type="protein sequence ID" value="PSAMB.scaffold6239size9897.g28137.t1"/>
    <property type="gene ID" value="PSAMB.scaffold6239size9897.g28137"/>
</dbReference>
<evidence type="ECO:0000313" key="2">
    <source>
        <dbReference type="WBParaSite" id="PSAMB.scaffold6239size9897.g28137.t1"/>
    </source>
</evidence>
<accession>A0A914X6L8</accession>
<protein>
    <submittedName>
        <fullName evidence="2">Uncharacterized protein</fullName>
    </submittedName>
</protein>
<name>A0A914X6L8_9BILA</name>
<dbReference type="Proteomes" id="UP000887566">
    <property type="component" value="Unplaced"/>
</dbReference>